<dbReference type="RefSeq" id="WP_176280281.1">
    <property type="nucleotide sequence ID" value="NZ_JABWMH010000004.1"/>
</dbReference>
<proteinExistence type="inferred from homology"/>
<dbReference type="SUPFAM" id="SSF54913">
    <property type="entry name" value="GlnB-like"/>
    <property type="match status" value="1"/>
</dbReference>
<comment type="caution">
    <text evidence="2">The sequence shown here is derived from an EMBL/GenBank/DDBJ whole genome shotgun (WGS) entry which is preliminary data.</text>
</comment>
<dbReference type="InterPro" id="IPR015867">
    <property type="entry name" value="N-reg_PII/ATP_PRibTrfase_C"/>
</dbReference>
<dbReference type="InterPro" id="IPR011322">
    <property type="entry name" value="N-reg_PII-like_a/b"/>
</dbReference>
<dbReference type="PANTHER" id="PTHR23419:SF8">
    <property type="entry name" value="FI09726P"/>
    <property type="match status" value="1"/>
</dbReference>
<dbReference type="InterPro" id="IPR004323">
    <property type="entry name" value="Ion_tolerance_CutA"/>
</dbReference>
<dbReference type="PANTHER" id="PTHR23419">
    <property type="entry name" value="DIVALENT CATION TOLERANCE CUTA-RELATED"/>
    <property type="match status" value="1"/>
</dbReference>
<sequence>MTRSLSLIYSTFGSEEEARDVAKILLQEKLIACANHFPPIVSQYEYQGEFHEDREFPVLFKTSGKLAKPAGDRLLALHGFETPAILHWKAEASNPGYENDCRGN</sequence>
<dbReference type="Gene3D" id="3.30.70.120">
    <property type="match status" value="1"/>
</dbReference>
<accession>A0ABX2N523</accession>
<gene>
    <name evidence="2" type="ORF">HUO14_13025</name>
</gene>
<name>A0ABX2N523_9SPHN</name>
<protein>
    <submittedName>
        <fullName evidence="2">Divalent-cation tolerance protein CutA</fullName>
    </submittedName>
</protein>
<dbReference type="Proteomes" id="UP000652427">
    <property type="component" value="Unassembled WGS sequence"/>
</dbReference>
<dbReference type="EMBL" id="JABWMH010000004">
    <property type="protein sequence ID" value="NVD28817.1"/>
    <property type="molecule type" value="Genomic_DNA"/>
</dbReference>
<evidence type="ECO:0000313" key="2">
    <source>
        <dbReference type="EMBL" id="NVD28817.1"/>
    </source>
</evidence>
<keyword evidence="3" id="KW-1185">Reference proteome</keyword>
<reference evidence="2 3" key="1">
    <citation type="submission" date="2020-06" db="EMBL/GenBank/DDBJ databases">
        <authorList>
            <person name="Kim S.-J."/>
            <person name="Park S.-J."/>
        </authorList>
    </citation>
    <scope>NUCLEOTIDE SEQUENCE [LARGE SCALE GENOMIC DNA]</scope>
    <source>
        <strain evidence="2 3">SW-151</strain>
    </source>
</reference>
<evidence type="ECO:0000256" key="1">
    <source>
        <dbReference type="ARBA" id="ARBA00010169"/>
    </source>
</evidence>
<organism evidence="2 3">
    <name type="scientific">Parasphingorhabdus flavimaris</name>
    <dbReference type="NCBI Taxonomy" id="266812"/>
    <lineage>
        <taxon>Bacteria</taxon>
        <taxon>Pseudomonadati</taxon>
        <taxon>Pseudomonadota</taxon>
        <taxon>Alphaproteobacteria</taxon>
        <taxon>Sphingomonadales</taxon>
        <taxon>Sphingomonadaceae</taxon>
        <taxon>Parasphingorhabdus</taxon>
    </lineage>
</organism>
<comment type="similarity">
    <text evidence="1">Belongs to the CutA family.</text>
</comment>
<dbReference type="Pfam" id="PF03091">
    <property type="entry name" value="CutA1"/>
    <property type="match status" value="1"/>
</dbReference>
<evidence type="ECO:0000313" key="3">
    <source>
        <dbReference type="Proteomes" id="UP000652427"/>
    </source>
</evidence>